<dbReference type="AlphaFoldDB" id="A0A5E7CRF4"/>
<accession>A0A5E7CRF4</accession>
<dbReference type="Proteomes" id="UP000381093">
    <property type="component" value="Unassembled WGS sequence"/>
</dbReference>
<evidence type="ECO:0000313" key="1">
    <source>
        <dbReference type="EMBL" id="VVO07286.1"/>
    </source>
</evidence>
<protein>
    <submittedName>
        <fullName evidence="1">Uncharacterized protein</fullName>
    </submittedName>
</protein>
<dbReference type="RefSeq" id="WP_138969271.1">
    <property type="nucleotide sequence ID" value="NZ_CABVHW010000009.1"/>
</dbReference>
<proteinExistence type="predicted"/>
<organism evidence="1 2">
    <name type="scientific">Pseudomonas fluorescens</name>
    <dbReference type="NCBI Taxonomy" id="294"/>
    <lineage>
        <taxon>Bacteria</taxon>
        <taxon>Pseudomonadati</taxon>
        <taxon>Pseudomonadota</taxon>
        <taxon>Gammaproteobacteria</taxon>
        <taxon>Pseudomonadales</taxon>
        <taxon>Pseudomonadaceae</taxon>
        <taxon>Pseudomonas</taxon>
    </lineage>
</organism>
<dbReference type="EMBL" id="CABVHW010000009">
    <property type="protein sequence ID" value="VVO07286.1"/>
    <property type="molecule type" value="Genomic_DNA"/>
</dbReference>
<reference evidence="1 2" key="1">
    <citation type="submission" date="2019-09" db="EMBL/GenBank/DDBJ databases">
        <authorList>
            <person name="Chandra G."/>
            <person name="Truman W A."/>
        </authorList>
    </citation>
    <scope>NUCLEOTIDE SEQUENCE [LARGE SCALE GENOMIC DNA]</scope>
    <source>
        <strain evidence="1">PS710</strain>
    </source>
</reference>
<name>A0A5E7CRF4_PSEFL</name>
<gene>
    <name evidence="1" type="ORF">PS710_03162</name>
</gene>
<evidence type="ECO:0000313" key="2">
    <source>
        <dbReference type="Proteomes" id="UP000381093"/>
    </source>
</evidence>
<sequence length="161" mass="18418">MTQPLFDFDLKRVSLEHYITGKAAINFPHPGSTTGGWHFLSYFDRESGVAKVSLAGIHYPDTIDFFGDAGILDVTDQLAERGWLVEGTRLFMADHYRAASDMVIKWTLSEARRCNVEIDEWFPSEAERQQLLAMLYLGKSKLYELGRLQKMEAWLSSHQVN</sequence>